<dbReference type="GO" id="GO:0004659">
    <property type="term" value="F:prenyltransferase activity"/>
    <property type="evidence" value="ECO:0007669"/>
    <property type="project" value="InterPro"/>
</dbReference>
<dbReference type="PROSITE" id="PS00723">
    <property type="entry name" value="POLYPRENYL_SYNTHASE_1"/>
    <property type="match status" value="1"/>
</dbReference>
<dbReference type="PANTHER" id="PTHR12001">
    <property type="entry name" value="GERANYLGERANYL PYROPHOSPHATE SYNTHASE"/>
    <property type="match status" value="1"/>
</dbReference>
<evidence type="ECO:0000256" key="2">
    <source>
        <dbReference type="ARBA" id="ARBA00006706"/>
    </source>
</evidence>
<dbReference type="Gene3D" id="1.10.600.10">
    <property type="entry name" value="Farnesyl Diphosphate Synthase"/>
    <property type="match status" value="1"/>
</dbReference>
<keyword evidence="5" id="KW-0460">Magnesium</keyword>
<keyword evidence="3 6" id="KW-0808">Transferase</keyword>
<dbReference type="Proteomes" id="UP000325957">
    <property type="component" value="Unassembled WGS sequence"/>
</dbReference>
<keyword evidence="4" id="KW-0479">Metal-binding</keyword>
<accession>A0A5J5L1T2</accession>
<comment type="similarity">
    <text evidence="2 6">Belongs to the FPP/GGPP synthase family.</text>
</comment>
<dbReference type="OrthoDB" id="4497239at2"/>
<dbReference type="EMBL" id="SZWF01000003">
    <property type="protein sequence ID" value="KAA9395046.1"/>
    <property type="molecule type" value="Genomic_DNA"/>
</dbReference>
<comment type="caution">
    <text evidence="8">The sequence shown here is derived from an EMBL/GenBank/DDBJ whole genome shotgun (WGS) entry which is preliminary data.</text>
</comment>
<dbReference type="InterPro" id="IPR000092">
    <property type="entry name" value="Polyprenyl_synt"/>
</dbReference>
<sequence length="403" mass="41640">MDSVTTAASPTTATTDTSTSYPANSGGHPARGGRPPDAPLIPGYAADADRALDGFLRDAQKRAITLSPRFAHLWEEIARLTAGGKRLRPALVQMTARAYSGQRGADDDDRASPAFPPSPWQAVGAVGAAFELLHTALIIHDDVIDRDDVRRHEPTLHAAAQSEALGAGSPPERAEHHGRSVAIIAGDLALAGAHRLVATAGLPADVLDPVLALLDEAVFASAAGELLDIENALGVDVPPVGSVLSATQLKTSVYSFEAPLKAGAILMGAPSDQVRQLGAIGRGLGLAFQLADDLLGVFGSGESTGKSTDGDLREGKHTLLIAEAVRSGAGPELLDLLRGGDPSPEQLQRARKLLECSGARAAVEALARESADQAVAVARAADLPGELVAELESTAKTAVERIR</sequence>
<evidence type="ECO:0000256" key="6">
    <source>
        <dbReference type="RuleBase" id="RU004466"/>
    </source>
</evidence>
<feature type="compositionally biased region" description="Low complexity" evidence="7">
    <location>
        <begin position="1"/>
        <end position="20"/>
    </location>
</feature>
<dbReference type="AlphaFoldDB" id="A0A5J5L1T2"/>
<comment type="cofactor">
    <cofactor evidence="1">
        <name>Mg(2+)</name>
        <dbReference type="ChEBI" id="CHEBI:18420"/>
    </cofactor>
</comment>
<protein>
    <submittedName>
        <fullName evidence="8">Polyprenyl synthetase family protein</fullName>
    </submittedName>
</protein>
<evidence type="ECO:0000313" key="8">
    <source>
        <dbReference type="EMBL" id="KAA9395046.1"/>
    </source>
</evidence>
<gene>
    <name evidence="8" type="ORF">FCK90_03815</name>
</gene>
<proteinExistence type="inferred from homology"/>
<keyword evidence="9" id="KW-1185">Reference proteome</keyword>
<organism evidence="8 9">
    <name type="scientific">Kocuria coralli</name>
    <dbReference type="NCBI Taxonomy" id="1461025"/>
    <lineage>
        <taxon>Bacteria</taxon>
        <taxon>Bacillati</taxon>
        <taxon>Actinomycetota</taxon>
        <taxon>Actinomycetes</taxon>
        <taxon>Micrococcales</taxon>
        <taxon>Micrococcaceae</taxon>
        <taxon>Kocuria</taxon>
    </lineage>
</organism>
<dbReference type="SFLD" id="SFLDS00005">
    <property type="entry name" value="Isoprenoid_Synthase_Type_I"/>
    <property type="match status" value="1"/>
</dbReference>
<dbReference type="SUPFAM" id="SSF48576">
    <property type="entry name" value="Terpenoid synthases"/>
    <property type="match status" value="1"/>
</dbReference>
<dbReference type="GO" id="GO:0046872">
    <property type="term" value="F:metal ion binding"/>
    <property type="evidence" value="ECO:0007669"/>
    <property type="project" value="UniProtKB-KW"/>
</dbReference>
<evidence type="ECO:0000256" key="5">
    <source>
        <dbReference type="ARBA" id="ARBA00022842"/>
    </source>
</evidence>
<feature type="region of interest" description="Disordered" evidence="7">
    <location>
        <begin position="1"/>
        <end position="43"/>
    </location>
</feature>
<dbReference type="PANTHER" id="PTHR12001:SF85">
    <property type="entry name" value="SHORT CHAIN ISOPRENYL DIPHOSPHATE SYNTHASE"/>
    <property type="match status" value="1"/>
</dbReference>
<evidence type="ECO:0000256" key="1">
    <source>
        <dbReference type="ARBA" id="ARBA00001946"/>
    </source>
</evidence>
<dbReference type="InterPro" id="IPR008949">
    <property type="entry name" value="Isoprenoid_synthase_dom_sf"/>
</dbReference>
<dbReference type="GO" id="GO:0008299">
    <property type="term" value="P:isoprenoid biosynthetic process"/>
    <property type="evidence" value="ECO:0007669"/>
    <property type="project" value="InterPro"/>
</dbReference>
<dbReference type="PROSITE" id="PS00444">
    <property type="entry name" value="POLYPRENYL_SYNTHASE_2"/>
    <property type="match status" value="1"/>
</dbReference>
<dbReference type="Pfam" id="PF00348">
    <property type="entry name" value="polyprenyl_synt"/>
    <property type="match status" value="1"/>
</dbReference>
<evidence type="ECO:0000256" key="7">
    <source>
        <dbReference type="SAM" id="MobiDB-lite"/>
    </source>
</evidence>
<reference evidence="8 9" key="1">
    <citation type="submission" date="2019-05" db="EMBL/GenBank/DDBJ databases">
        <title>Kocuria coralli sp. nov., a novel actinobacterium isolated from coral reef seawater.</title>
        <authorList>
            <person name="Li J."/>
        </authorList>
    </citation>
    <scope>NUCLEOTIDE SEQUENCE [LARGE SCALE GENOMIC DNA]</scope>
    <source>
        <strain evidence="8 9">SCSIO 13007</strain>
    </source>
</reference>
<evidence type="ECO:0000256" key="4">
    <source>
        <dbReference type="ARBA" id="ARBA00022723"/>
    </source>
</evidence>
<dbReference type="InterPro" id="IPR033749">
    <property type="entry name" value="Polyprenyl_synt_CS"/>
</dbReference>
<name>A0A5J5L1T2_9MICC</name>
<evidence type="ECO:0000256" key="3">
    <source>
        <dbReference type="ARBA" id="ARBA00022679"/>
    </source>
</evidence>
<evidence type="ECO:0000313" key="9">
    <source>
        <dbReference type="Proteomes" id="UP000325957"/>
    </source>
</evidence>